<dbReference type="EMBL" id="LAZR01032503">
    <property type="protein sequence ID" value="KKL50702.1"/>
    <property type="molecule type" value="Genomic_DNA"/>
</dbReference>
<dbReference type="SUPFAM" id="SSF158446">
    <property type="entry name" value="IVS-encoded protein-like"/>
    <property type="match status" value="1"/>
</dbReference>
<reference evidence="1" key="1">
    <citation type="journal article" date="2015" name="Nature">
        <title>Complex archaea that bridge the gap between prokaryotes and eukaryotes.</title>
        <authorList>
            <person name="Spang A."/>
            <person name="Saw J.H."/>
            <person name="Jorgensen S.L."/>
            <person name="Zaremba-Niedzwiedzka K."/>
            <person name="Martijn J."/>
            <person name="Lind A.E."/>
            <person name="van Eijk R."/>
            <person name="Schleper C."/>
            <person name="Guy L."/>
            <person name="Ettema T.J."/>
        </authorList>
    </citation>
    <scope>NUCLEOTIDE SEQUENCE</scope>
</reference>
<protein>
    <recommendedName>
        <fullName evidence="2">Four helix bundle protein</fullName>
    </recommendedName>
</protein>
<evidence type="ECO:0000313" key="1">
    <source>
        <dbReference type="EMBL" id="KKL50702.1"/>
    </source>
</evidence>
<sequence length="76" mass="8453">MARITVQACKGRSKKEFIAKTGIVEEEADESAYWMELIIEGKFLKKELVQPLPDEANELVAIMAASRITASKGIKK</sequence>
<dbReference type="NCBIfam" id="TIGR02436">
    <property type="entry name" value="four helix bundle protein"/>
    <property type="match status" value="1"/>
</dbReference>
<dbReference type="InterPro" id="IPR012657">
    <property type="entry name" value="23S_rRNA-intervening_sequence"/>
</dbReference>
<gene>
    <name evidence="1" type="ORF">LCGC14_2302820</name>
</gene>
<comment type="caution">
    <text evidence="1">The sequence shown here is derived from an EMBL/GenBank/DDBJ whole genome shotgun (WGS) entry which is preliminary data.</text>
</comment>
<dbReference type="Gene3D" id="1.20.1440.60">
    <property type="entry name" value="23S rRNA-intervening sequence"/>
    <property type="match status" value="1"/>
</dbReference>
<accession>A0A0F9FHU9</accession>
<evidence type="ECO:0008006" key="2">
    <source>
        <dbReference type="Google" id="ProtNLM"/>
    </source>
</evidence>
<dbReference type="AlphaFoldDB" id="A0A0F9FHU9"/>
<dbReference type="InterPro" id="IPR036583">
    <property type="entry name" value="23S_rRNA_IVS_sf"/>
</dbReference>
<organism evidence="1">
    <name type="scientific">marine sediment metagenome</name>
    <dbReference type="NCBI Taxonomy" id="412755"/>
    <lineage>
        <taxon>unclassified sequences</taxon>
        <taxon>metagenomes</taxon>
        <taxon>ecological metagenomes</taxon>
    </lineage>
</organism>
<name>A0A0F9FHU9_9ZZZZ</name>
<proteinExistence type="predicted"/>